<feature type="domain" description="Xylose isomerase-like TIM barrel" evidence="1">
    <location>
        <begin position="29"/>
        <end position="258"/>
    </location>
</feature>
<protein>
    <submittedName>
        <fullName evidence="2">Sugar phosphate isomerase/epimerase</fullName>
    </submittedName>
</protein>
<keyword evidence="3" id="KW-1185">Reference proteome</keyword>
<dbReference type="Proteomes" id="UP000606499">
    <property type="component" value="Unassembled WGS sequence"/>
</dbReference>
<keyword evidence="2" id="KW-0413">Isomerase</keyword>
<accession>A0A923LXC8</accession>
<evidence type="ECO:0000313" key="2">
    <source>
        <dbReference type="EMBL" id="MBC5726032.1"/>
    </source>
</evidence>
<reference evidence="2" key="1">
    <citation type="submission" date="2020-08" db="EMBL/GenBank/DDBJ databases">
        <title>Genome public.</title>
        <authorList>
            <person name="Liu C."/>
            <person name="Sun Q."/>
        </authorList>
    </citation>
    <scope>NUCLEOTIDE SEQUENCE</scope>
    <source>
        <strain evidence="2">NSJ-28</strain>
    </source>
</reference>
<dbReference type="Gene3D" id="3.20.20.150">
    <property type="entry name" value="Divalent-metal-dependent TIM barrel enzymes"/>
    <property type="match status" value="1"/>
</dbReference>
<name>A0A923LXC8_9FIRM</name>
<dbReference type="Pfam" id="PF01261">
    <property type="entry name" value="AP_endonuc_2"/>
    <property type="match status" value="1"/>
</dbReference>
<sequence length="300" mass="33313">MKNQIGLHMGYWWGTEASDDLNRILELTAQAELEILEVNPACLLRMTPEACQKLLRRAKDCGVRFTLNGGLDATNDIASGDEAARRKGIEYCIRVLERMSELEMTLWSGVNYSAWLRAPQPEGDAQEEKVRACGYAVQSLQPILRAAEREGIDYCFEVVNRFEQFLFNTAQEAVAFAEAVGSPRAKVHLDTYHMNIEEDNTCAAICFAGVSGRLGHFHAGESNRRVPGVGASNLDWRAIGRALRQAGYAGAVVMEPFVLTTAFNAKRTRVWRDLSHGATLQQLVCDAQTGGRFLRGILEE</sequence>
<evidence type="ECO:0000259" key="1">
    <source>
        <dbReference type="Pfam" id="PF01261"/>
    </source>
</evidence>
<dbReference type="PANTHER" id="PTHR12110">
    <property type="entry name" value="HYDROXYPYRUVATE ISOMERASE"/>
    <property type="match status" value="1"/>
</dbReference>
<dbReference type="RefSeq" id="WP_054327998.1">
    <property type="nucleotide sequence ID" value="NZ_JACOPL010000010.1"/>
</dbReference>
<dbReference type="InterPro" id="IPR036237">
    <property type="entry name" value="Xyl_isomerase-like_sf"/>
</dbReference>
<gene>
    <name evidence="2" type="ORF">H8S45_11245</name>
</gene>
<dbReference type="PANTHER" id="PTHR12110:SF41">
    <property type="entry name" value="INOSOSE DEHYDRATASE"/>
    <property type="match status" value="1"/>
</dbReference>
<dbReference type="SUPFAM" id="SSF51658">
    <property type="entry name" value="Xylose isomerase-like"/>
    <property type="match status" value="1"/>
</dbReference>
<dbReference type="EMBL" id="JACOPL010000010">
    <property type="protein sequence ID" value="MBC5726032.1"/>
    <property type="molecule type" value="Genomic_DNA"/>
</dbReference>
<dbReference type="InterPro" id="IPR050312">
    <property type="entry name" value="IolE/XylAMocC-like"/>
</dbReference>
<dbReference type="InterPro" id="IPR013022">
    <property type="entry name" value="Xyl_isomerase-like_TIM-brl"/>
</dbReference>
<comment type="caution">
    <text evidence="2">The sequence shown here is derived from an EMBL/GenBank/DDBJ whole genome shotgun (WGS) entry which is preliminary data.</text>
</comment>
<dbReference type="AlphaFoldDB" id="A0A923LXC8"/>
<dbReference type="GO" id="GO:0016853">
    <property type="term" value="F:isomerase activity"/>
    <property type="evidence" value="ECO:0007669"/>
    <property type="project" value="UniProtKB-KW"/>
</dbReference>
<organism evidence="2 3">
    <name type="scientific">Agathobaculum faecis</name>
    <dbReference type="NCBI Taxonomy" id="2763013"/>
    <lineage>
        <taxon>Bacteria</taxon>
        <taxon>Bacillati</taxon>
        <taxon>Bacillota</taxon>
        <taxon>Clostridia</taxon>
        <taxon>Eubacteriales</taxon>
        <taxon>Butyricicoccaceae</taxon>
        <taxon>Agathobaculum</taxon>
    </lineage>
</organism>
<evidence type="ECO:0000313" key="3">
    <source>
        <dbReference type="Proteomes" id="UP000606499"/>
    </source>
</evidence>
<proteinExistence type="predicted"/>